<comment type="caution">
    <text evidence="3">The sequence shown here is derived from an EMBL/GenBank/DDBJ whole genome shotgun (WGS) entry which is preliminary data.</text>
</comment>
<keyword evidence="4" id="KW-1185">Reference proteome</keyword>
<evidence type="ECO:0000256" key="2">
    <source>
        <dbReference type="SAM" id="Phobius"/>
    </source>
</evidence>
<feature type="transmembrane region" description="Helical" evidence="2">
    <location>
        <begin position="72"/>
        <end position="87"/>
    </location>
</feature>
<keyword evidence="2" id="KW-0472">Membrane</keyword>
<evidence type="ECO:0000256" key="1">
    <source>
        <dbReference type="SAM" id="MobiDB-lite"/>
    </source>
</evidence>
<gene>
    <name evidence="3" type="ORF">QR685DRAFT_545305</name>
</gene>
<name>A0ABR3DDG8_NEUIN</name>
<keyword evidence="2" id="KW-0812">Transmembrane</keyword>
<evidence type="ECO:0000313" key="3">
    <source>
        <dbReference type="EMBL" id="KAL0469821.1"/>
    </source>
</evidence>
<dbReference type="EMBL" id="JAVLET010000005">
    <property type="protein sequence ID" value="KAL0469821.1"/>
    <property type="molecule type" value="Genomic_DNA"/>
</dbReference>
<dbReference type="Proteomes" id="UP001451303">
    <property type="component" value="Unassembled WGS sequence"/>
</dbReference>
<keyword evidence="2" id="KW-1133">Transmembrane helix</keyword>
<reference evidence="3 4" key="1">
    <citation type="submission" date="2023-09" db="EMBL/GenBank/DDBJ databases">
        <title>Multi-omics analysis of a traditional fermented food reveals byproduct-associated fungal strains for waste-to-food upcycling.</title>
        <authorList>
            <consortium name="Lawrence Berkeley National Laboratory"/>
            <person name="Rekdal V.M."/>
            <person name="Villalobos-Escobedo J.M."/>
            <person name="Rodriguez-Valeron N."/>
            <person name="Garcia M.O."/>
            <person name="Vasquez D.P."/>
            <person name="Damayanti I."/>
            <person name="Sorensen P.M."/>
            <person name="Baidoo E.E."/>
            <person name="De Carvalho A.C."/>
            <person name="Riley R."/>
            <person name="Lipzen A."/>
            <person name="He G."/>
            <person name="Yan M."/>
            <person name="Haridas S."/>
            <person name="Daum C."/>
            <person name="Yoshinaga Y."/>
            <person name="Ng V."/>
            <person name="Grigoriev I.V."/>
            <person name="Munk R."/>
            <person name="Nuraida L."/>
            <person name="Wijaya C.H."/>
            <person name="Morales P.-C."/>
            <person name="Keasling J.D."/>
        </authorList>
    </citation>
    <scope>NUCLEOTIDE SEQUENCE [LARGE SCALE GENOMIC DNA]</scope>
    <source>
        <strain evidence="3 4">FGSC 2613</strain>
    </source>
</reference>
<proteinExistence type="predicted"/>
<accession>A0ABR3DDG8</accession>
<protein>
    <submittedName>
        <fullName evidence="3">Uncharacterized protein</fullName>
    </submittedName>
</protein>
<feature type="region of interest" description="Disordered" evidence="1">
    <location>
        <begin position="1"/>
        <end position="28"/>
    </location>
</feature>
<evidence type="ECO:0000313" key="4">
    <source>
        <dbReference type="Proteomes" id="UP001451303"/>
    </source>
</evidence>
<sequence>MDGPDCRSERATGRRSTRGYRPAGRGRPGRINNIHFHRPFSGRMAVPTPTNKFEMEKHVGYGLRLAARWDDIWILALVVVVVVVSSLKKRGSSSLRIDPFMIAAAWKNAISIENRSGGGIDACDWLQLPWGTETTLE</sequence>
<organism evidence="3 4">
    <name type="scientific">Neurospora intermedia</name>
    <dbReference type="NCBI Taxonomy" id="5142"/>
    <lineage>
        <taxon>Eukaryota</taxon>
        <taxon>Fungi</taxon>
        <taxon>Dikarya</taxon>
        <taxon>Ascomycota</taxon>
        <taxon>Pezizomycotina</taxon>
        <taxon>Sordariomycetes</taxon>
        <taxon>Sordariomycetidae</taxon>
        <taxon>Sordariales</taxon>
        <taxon>Sordariaceae</taxon>
        <taxon>Neurospora</taxon>
    </lineage>
</organism>
<feature type="compositionally biased region" description="Basic and acidic residues" evidence="1">
    <location>
        <begin position="1"/>
        <end position="12"/>
    </location>
</feature>